<sequence length="336" mass="36762">MQTTKVDNVKNNMVTIVKPITNPIVEDILPTQVEDMSDIPGIRVSMATIVDSSPFEEQQKLSYDNTPNDPKKVKKVINKFFSSTFTLPEEQHQIKPSKVSTQRKPQSTKLTEASVRNETSDASPAIDITNKTNEDSEVNDVEYIQNSSKSQSLQNVQVTQQPVIMYQNNSQQLSKQNPNQITNNQTTQVFLPDMNGTIPSIEVPPPQLQQLSIPLVQNASGAIGNNVQLMNGLNTSSGNYKNVPSPSTLTTSNGTLAVKLLNNKKDAQQGVKRPHISYNSCDYYRGKDFKRVAYDSGSARPEYDSGVSSGGNSGNGSIDSSGGGSKSKHSYGFVKR</sequence>
<dbReference type="Proteomes" id="UP000022910">
    <property type="component" value="Unassembled WGS sequence"/>
</dbReference>
<dbReference type="AlphaFoldDB" id="A0A015KI39"/>
<evidence type="ECO:0000313" key="3">
    <source>
        <dbReference type="Proteomes" id="UP000022910"/>
    </source>
</evidence>
<feature type="compositionally biased region" description="Basic residues" evidence="1">
    <location>
        <begin position="326"/>
        <end position="336"/>
    </location>
</feature>
<keyword evidence="3" id="KW-1185">Reference proteome</keyword>
<dbReference type="EMBL" id="JEMT01017955">
    <property type="protein sequence ID" value="EXX67164.1"/>
    <property type="molecule type" value="Genomic_DNA"/>
</dbReference>
<protein>
    <submittedName>
        <fullName evidence="2">Uncharacterized protein</fullName>
    </submittedName>
</protein>
<evidence type="ECO:0000313" key="2">
    <source>
        <dbReference type="EMBL" id="EXX67164.1"/>
    </source>
</evidence>
<feature type="region of interest" description="Disordered" evidence="1">
    <location>
        <begin position="297"/>
        <end position="336"/>
    </location>
</feature>
<proteinExistence type="predicted"/>
<feature type="region of interest" description="Disordered" evidence="1">
    <location>
        <begin position="89"/>
        <end position="127"/>
    </location>
</feature>
<name>A0A015KI39_RHIIW</name>
<reference evidence="2 3" key="1">
    <citation type="submission" date="2014-02" db="EMBL/GenBank/DDBJ databases">
        <title>Single nucleus genome sequencing reveals high similarity among nuclei of an endomycorrhizal fungus.</title>
        <authorList>
            <person name="Lin K."/>
            <person name="Geurts R."/>
            <person name="Zhang Z."/>
            <person name="Limpens E."/>
            <person name="Saunders D.G."/>
            <person name="Mu D."/>
            <person name="Pang E."/>
            <person name="Cao H."/>
            <person name="Cha H."/>
            <person name="Lin T."/>
            <person name="Zhou Q."/>
            <person name="Shang Y."/>
            <person name="Li Y."/>
            <person name="Ivanov S."/>
            <person name="Sharma T."/>
            <person name="Velzen R.V."/>
            <person name="Ruijter N.D."/>
            <person name="Aanen D.K."/>
            <person name="Win J."/>
            <person name="Kamoun S."/>
            <person name="Bisseling T."/>
            <person name="Huang S."/>
        </authorList>
    </citation>
    <scope>NUCLEOTIDE SEQUENCE [LARGE SCALE GENOMIC DNA]</scope>
    <source>
        <strain evidence="3">DAOM197198w</strain>
    </source>
</reference>
<accession>A0A015KI39</accession>
<evidence type="ECO:0000256" key="1">
    <source>
        <dbReference type="SAM" id="MobiDB-lite"/>
    </source>
</evidence>
<gene>
    <name evidence="2" type="ORF">RirG_116930</name>
</gene>
<comment type="caution">
    <text evidence="2">The sequence shown here is derived from an EMBL/GenBank/DDBJ whole genome shotgun (WGS) entry which is preliminary data.</text>
</comment>
<organism evidence="2 3">
    <name type="scientific">Rhizophagus irregularis (strain DAOM 197198w)</name>
    <name type="common">Glomus intraradices</name>
    <dbReference type="NCBI Taxonomy" id="1432141"/>
    <lineage>
        <taxon>Eukaryota</taxon>
        <taxon>Fungi</taxon>
        <taxon>Fungi incertae sedis</taxon>
        <taxon>Mucoromycota</taxon>
        <taxon>Glomeromycotina</taxon>
        <taxon>Glomeromycetes</taxon>
        <taxon>Glomerales</taxon>
        <taxon>Glomeraceae</taxon>
        <taxon>Rhizophagus</taxon>
    </lineage>
</organism>
<dbReference type="OrthoDB" id="2389625at2759"/>
<feature type="compositionally biased region" description="Polar residues" evidence="1">
    <location>
        <begin position="98"/>
        <end position="122"/>
    </location>
</feature>